<protein>
    <submittedName>
        <fullName evidence="2">STAS domain-containing protein</fullName>
    </submittedName>
</protein>
<organism evidence="2 3">
    <name type="scientific">Candidimonas humi</name>
    <dbReference type="NCBI Taxonomy" id="683355"/>
    <lineage>
        <taxon>Bacteria</taxon>
        <taxon>Pseudomonadati</taxon>
        <taxon>Pseudomonadota</taxon>
        <taxon>Betaproteobacteria</taxon>
        <taxon>Burkholderiales</taxon>
        <taxon>Alcaligenaceae</taxon>
        <taxon>Candidimonas</taxon>
    </lineage>
</organism>
<dbReference type="NCBIfam" id="TIGR00377">
    <property type="entry name" value="ant_ant_sig"/>
    <property type="match status" value="1"/>
</dbReference>
<evidence type="ECO:0000313" key="3">
    <source>
        <dbReference type="Proteomes" id="UP001595848"/>
    </source>
</evidence>
<evidence type="ECO:0000313" key="2">
    <source>
        <dbReference type="EMBL" id="MFC4200248.1"/>
    </source>
</evidence>
<dbReference type="InterPro" id="IPR003658">
    <property type="entry name" value="Anti-sigma_ant"/>
</dbReference>
<dbReference type="PANTHER" id="PTHR33495">
    <property type="entry name" value="ANTI-SIGMA FACTOR ANTAGONIST TM_1081-RELATED-RELATED"/>
    <property type="match status" value="1"/>
</dbReference>
<dbReference type="PROSITE" id="PS50801">
    <property type="entry name" value="STAS"/>
    <property type="match status" value="1"/>
</dbReference>
<name>A0ABV8NWL4_9BURK</name>
<dbReference type="PANTHER" id="PTHR33495:SF2">
    <property type="entry name" value="ANTI-SIGMA FACTOR ANTAGONIST TM_1081-RELATED"/>
    <property type="match status" value="1"/>
</dbReference>
<dbReference type="EMBL" id="JBHSBV010000002">
    <property type="protein sequence ID" value="MFC4200248.1"/>
    <property type="molecule type" value="Genomic_DNA"/>
</dbReference>
<dbReference type="RefSeq" id="WP_217964479.1">
    <property type="nucleotide sequence ID" value="NZ_JAHTBN010000003.1"/>
</dbReference>
<proteinExistence type="predicted"/>
<sequence>MQIAESVENQVTILAVSGRVDSSTSGALDESLQAAIVKAGSLVVDFSEARYISSAGLRALLKAAKAARANGRRLALCGLSPLVHEVFDVSGFSSLFEIHADRGEAVSALA</sequence>
<dbReference type="Proteomes" id="UP001595848">
    <property type="component" value="Unassembled WGS sequence"/>
</dbReference>
<reference evidence="3" key="1">
    <citation type="journal article" date="2019" name="Int. J. Syst. Evol. Microbiol.">
        <title>The Global Catalogue of Microorganisms (GCM) 10K type strain sequencing project: providing services to taxonomists for standard genome sequencing and annotation.</title>
        <authorList>
            <consortium name="The Broad Institute Genomics Platform"/>
            <consortium name="The Broad Institute Genome Sequencing Center for Infectious Disease"/>
            <person name="Wu L."/>
            <person name="Ma J."/>
        </authorList>
    </citation>
    <scope>NUCLEOTIDE SEQUENCE [LARGE SCALE GENOMIC DNA]</scope>
    <source>
        <strain evidence="3">LMG 24813</strain>
    </source>
</reference>
<dbReference type="InterPro" id="IPR002645">
    <property type="entry name" value="STAS_dom"/>
</dbReference>
<keyword evidence="3" id="KW-1185">Reference proteome</keyword>
<feature type="domain" description="STAS" evidence="1">
    <location>
        <begin position="1"/>
        <end position="109"/>
    </location>
</feature>
<evidence type="ECO:0000259" key="1">
    <source>
        <dbReference type="PROSITE" id="PS50801"/>
    </source>
</evidence>
<dbReference type="Pfam" id="PF01740">
    <property type="entry name" value="STAS"/>
    <property type="match status" value="1"/>
</dbReference>
<dbReference type="CDD" id="cd07043">
    <property type="entry name" value="STAS_anti-anti-sigma_factors"/>
    <property type="match status" value="1"/>
</dbReference>
<comment type="caution">
    <text evidence="2">The sequence shown here is derived from an EMBL/GenBank/DDBJ whole genome shotgun (WGS) entry which is preliminary data.</text>
</comment>
<accession>A0ABV8NWL4</accession>
<gene>
    <name evidence="2" type="ORF">ACFOY1_04710</name>
</gene>